<evidence type="ECO:0000313" key="9">
    <source>
        <dbReference type="EMBL" id="CFX64892.1"/>
    </source>
</evidence>
<keyword evidence="5" id="KW-0653">Protein transport</keyword>
<organism evidence="9 10">
    <name type="scientific">Syntrophomonas zehnderi OL-4</name>
    <dbReference type="NCBI Taxonomy" id="690567"/>
    <lineage>
        <taxon>Bacteria</taxon>
        <taxon>Bacillati</taxon>
        <taxon>Bacillota</taxon>
        <taxon>Clostridia</taxon>
        <taxon>Eubacteriales</taxon>
        <taxon>Syntrophomonadaceae</taxon>
        <taxon>Syntrophomonas</taxon>
    </lineage>
</organism>
<dbReference type="Gene3D" id="3.30.2320.30">
    <property type="entry name" value="ATP synthase, E subunit, C-terminal"/>
    <property type="match status" value="1"/>
</dbReference>
<dbReference type="InterPro" id="IPR038495">
    <property type="entry name" value="ATPase_E_C"/>
</dbReference>
<protein>
    <submittedName>
        <fullName evidence="9">Flagellar assembly protein FliH/Type III secretion system HrpE</fullName>
    </submittedName>
</protein>
<dbReference type="Pfam" id="PF02108">
    <property type="entry name" value="FliH"/>
    <property type="match status" value="1"/>
</dbReference>
<evidence type="ECO:0000256" key="2">
    <source>
        <dbReference type="ARBA" id="ARBA00006602"/>
    </source>
</evidence>
<dbReference type="CDD" id="cd06503">
    <property type="entry name" value="ATP-synt_Fo_b"/>
    <property type="match status" value="1"/>
</dbReference>
<dbReference type="EMBL" id="CGIH01000027">
    <property type="protein sequence ID" value="CFX64892.1"/>
    <property type="molecule type" value="Genomic_DNA"/>
</dbReference>
<dbReference type="AlphaFoldDB" id="A0A0E4GAQ8"/>
<keyword evidence="6" id="KW-1006">Bacterial flagellum protein export</keyword>
<sequence>MSKIIKNSDLILTHPKIIEVQIESPLETAASLEPQEDPLEKIKAESQSILVETEQIVLDLLEKARAEARNIISTAQEEADHVRAQVFEESKAIREESAKQGYAEGLKRAQEEIEADRQMAMEQAQIIVEDGRRLKHEMLSNAEGDMVRLVLAIARKVVVADLSIQPEAITSIVREAITNLDNPDSVKVYVNPEDMHALVESLDWEGLTEIGSREVEVEVKGDKRICRGGCVVESSGGMVDARLEKRLDAVENMMLDVVNE</sequence>
<dbReference type="OrthoDB" id="2080510at2"/>
<evidence type="ECO:0000313" key="10">
    <source>
        <dbReference type="Proteomes" id="UP000045545"/>
    </source>
</evidence>
<keyword evidence="10" id="KW-1185">Reference proteome</keyword>
<proteinExistence type="inferred from homology"/>
<evidence type="ECO:0000256" key="4">
    <source>
        <dbReference type="ARBA" id="ARBA00022795"/>
    </source>
</evidence>
<feature type="coiled-coil region" evidence="7">
    <location>
        <begin position="58"/>
        <end position="123"/>
    </location>
</feature>
<dbReference type="InterPro" id="IPR051472">
    <property type="entry name" value="T3SS_Stator/FliH"/>
</dbReference>
<feature type="domain" description="Flagellar assembly protein FliH/Type III secretion system HrpE" evidence="8">
    <location>
        <begin position="122"/>
        <end position="249"/>
    </location>
</feature>
<evidence type="ECO:0000256" key="5">
    <source>
        <dbReference type="ARBA" id="ARBA00022927"/>
    </source>
</evidence>
<dbReference type="InterPro" id="IPR018035">
    <property type="entry name" value="Flagellar_FliH/T3SS_HrpE"/>
</dbReference>
<dbReference type="STRING" id="690567.1572"/>
<dbReference type="SUPFAM" id="SSF160527">
    <property type="entry name" value="V-type ATPase subunit E-like"/>
    <property type="match status" value="1"/>
</dbReference>
<accession>A0A0E4GAQ8</accession>
<evidence type="ECO:0000256" key="6">
    <source>
        <dbReference type="ARBA" id="ARBA00023225"/>
    </source>
</evidence>
<dbReference type="PANTHER" id="PTHR34982">
    <property type="entry name" value="YOP PROTEINS TRANSLOCATION PROTEIN L"/>
    <property type="match status" value="1"/>
</dbReference>
<reference evidence="9 10" key="1">
    <citation type="submission" date="2015-03" db="EMBL/GenBank/DDBJ databases">
        <authorList>
            <person name="Murphy D."/>
        </authorList>
    </citation>
    <scope>NUCLEOTIDE SEQUENCE [LARGE SCALE GENOMIC DNA]</scope>
    <source>
        <strain evidence="9 10">OL-4</strain>
    </source>
</reference>
<dbReference type="GO" id="GO:0005829">
    <property type="term" value="C:cytosol"/>
    <property type="evidence" value="ECO:0007669"/>
    <property type="project" value="TreeGrafter"/>
</dbReference>
<evidence type="ECO:0000256" key="1">
    <source>
        <dbReference type="ARBA" id="ARBA00003041"/>
    </source>
</evidence>
<evidence type="ECO:0000259" key="8">
    <source>
        <dbReference type="Pfam" id="PF02108"/>
    </source>
</evidence>
<keyword evidence="9" id="KW-0966">Cell projection</keyword>
<comment type="function">
    <text evidence="1">Needed for flagellar regrowth and assembly.</text>
</comment>
<keyword evidence="9" id="KW-0969">Cilium</keyword>
<comment type="similarity">
    <text evidence="2">Belongs to the FliH family.</text>
</comment>
<evidence type="ECO:0000256" key="3">
    <source>
        <dbReference type="ARBA" id="ARBA00022448"/>
    </source>
</evidence>
<gene>
    <name evidence="9" type="ORF">1572</name>
</gene>
<dbReference type="GO" id="GO:0044781">
    <property type="term" value="P:bacterial-type flagellum organization"/>
    <property type="evidence" value="ECO:0007669"/>
    <property type="project" value="UniProtKB-KW"/>
</dbReference>
<evidence type="ECO:0000256" key="7">
    <source>
        <dbReference type="SAM" id="Coils"/>
    </source>
</evidence>
<dbReference type="RefSeq" id="WP_046497384.1">
    <property type="nucleotide sequence ID" value="NZ_CGIH01000027.1"/>
</dbReference>
<keyword evidence="9" id="KW-0282">Flagellum</keyword>
<keyword evidence="7" id="KW-0175">Coiled coil</keyword>
<dbReference type="PANTHER" id="PTHR34982:SF1">
    <property type="entry name" value="FLAGELLAR ASSEMBLY PROTEIN FLIH"/>
    <property type="match status" value="1"/>
</dbReference>
<dbReference type="GO" id="GO:0015031">
    <property type="term" value="P:protein transport"/>
    <property type="evidence" value="ECO:0007669"/>
    <property type="project" value="UniProtKB-KW"/>
</dbReference>
<dbReference type="Proteomes" id="UP000045545">
    <property type="component" value="Unassembled WGS sequence"/>
</dbReference>
<keyword evidence="3" id="KW-0813">Transport</keyword>
<keyword evidence="4" id="KW-1005">Bacterial flagellum biogenesis</keyword>
<name>A0A0E4GAQ8_9FIRM</name>